<evidence type="ECO:0000313" key="2">
    <source>
        <dbReference type="Proteomes" id="UP001241377"/>
    </source>
</evidence>
<sequence>MSARPPPSIAPLPTGGDAVYPQQIIDQSYVEQPLHIYPPNSYPQNQQAFQQSSYPVGKGQPQGQYAQGLPKGSYPVAVPQEVHISNYHSRDSLRESNTYHPSLSPKQTTEALVESAVARHHTRLDVLFLKAVWGGIFLS</sequence>
<dbReference type="Proteomes" id="UP001241377">
    <property type="component" value="Unassembled WGS sequence"/>
</dbReference>
<keyword evidence="2" id="KW-1185">Reference proteome</keyword>
<evidence type="ECO:0000313" key="1">
    <source>
        <dbReference type="EMBL" id="KAJ9103382.1"/>
    </source>
</evidence>
<gene>
    <name evidence="1" type="ORF">QFC19_004481</name>
</gene>
<protein>
    <submittedName>
        <fullName evidence="1">Uncharacterized protein</fullName>
    </submittedName>
</protein>
<dbReference type="EMBL" id="JASBWR010000047">
    <property type="protein sequence ID" value="KAJ9103382.1"/>
    <property type="molecule type" value="Genomic_DNA"/>
</dbReference>
<proteinExistence type="predicted"/>
<organism evidence="1 2">
    <name type="scientific">Naganishia cerealis</name>
    <dbReference type="NCBI Taxonomy" id="610337"/>
    <lineage>
        <taxon>Eukaryota</taxon>
        <taxon>Fungi</taxon>
        <taxon>Dikarya</taxon>
        <taxon>Basidiomycota</taxon>
        <taxon>Agaricomycotina</taxon>
        <taxon>Tremellomycetes</taxon>
        <taxon>Filobasidiales</taxon>
        <taxon>Filobasidiaceae</taxon>
        <taxon>Naganishia</taxon>
    </lineage>
</organism>
<comment type="caution">
    <text evidence="1">The sequence shown here is derived from an EMBL/GenBank/DDBJ whole genome shotgun (WGS) entry which is preliminary data.</text>
</comment>
<reference evidence="1" key="1">
    <citation type="submission" date="2023-04" db="EMBL/GenBank/DDBJ databases">
        <title>Draft Genome sequencing of Naganishia species isolated from polar environments using Oxford Nanopore Technology.</title>
        <authorList>
            <person name="Leo P."/>
            <person name="Venkateswaran K."/>
        </authorList>
    </citation>
    <scope>NUCLEOTIDE SEQUENCE</scope>
    <source>
        <strain evidence="1">MNA-CCFEE 5261</strain>
    </source>
</reference>
<accession>A0ACC2VY93</accession>
<name>A0ACC2VY93_9TREE</name>